<dbReference type="SUPFAM" id="SSF51182">
    <property type="entry name" value="RmlC-like cupins"/>
    <property type="match status" value="1"/>
</dbReference>
<dbReference type="OrthoDB" id="9800082at2"/>
<comment type="caution">
    <text evidence="1">The sequence shown here is derived from an EMBL/GenBank/DDBJ whole genome shotgun (WGS) entry which is preliminary data.</text>
</comment>
<dbReference type="InterPro" id="IPR014710">
    <property type="entry name" value="RmlC-like_jellyroll"/>
</dbReference>
<accession>A0A2P7BMF8</accession>
<keyword evidence="2" id="KW-1185">Reference proteome</keyword>
<dbReference type="EMBL" id="PGGO01000013">
    <property type="protein sequence ID" value="PSH67647.1"/>
    <property type="molecule type" value="Genomic_DNA"/>
</dbReference>
<evidence type="ECO:0000313" key="2">
    <source>
        <dbReference type="Proteomes" id="UP000241444"/>
    </source>
</evidence>
<dbReference type="AlphaFoldDB" id="A0A2P7BMF8"/>
<organism evidence="1 2">
    <name type="scientific">Phyllobacterium brassicacearum</name>
    <dbReference type="NCBI Taxonomy" id="314235"/>
    <lineage>
        <taxon>Bacteria</taxon>
        <taxon>Pseudomonadati</taxon>
        <taxon>Pseudomonadota</taxon>
        <taxon>Alphaproteobacteria</taxon>
        <taxon>Hyphomicrobiales</taxon>
        <taxon>Phyllobacteriaceae</taxon>
        <taxon>Phyllobacterium</taxon>
    </lineage>
</organism>
<dbReference type="PANTHER" id="PTHR37943:SF1">
    <property type="entry name" value="PROTEIN VES"/>
    <property type="match status" value="1"/>
</dbReference>
<dbReference type="CDD" id="cd20293">
    <property type="entry name" value="cupin_HutD_N"/>
    <property type="match status" value="1"/>
</dbReference>
<dbReference type="Pfam" id="PF05962">
    <property type="entry name" value="HutD"/>
    <property type="match status" value="1"/>
</dbReference>
<protein>
    <submittedName>
        <fullName evidence="1">HutD-family protein</fullName>
    </submittedName>
</protein>
<dbReference type="Gene3D" id="2.60.120.10">
    <property type="entry name" value="Jelly Rolls"/>
    <property type="match status" value="1"/>
</dbReference>
<name>A0A2P7BMF8_9HYPH</name>
<reference evidence="2" key="1">
    <citation type="submission" date="2017-11" db="EMBL/GenBank/DDBJ databases">
        <authorList>
            <person name="Kuznetsova I."/>
            <person name="Sazanova A."/>
            <person name="Chirak E."/>
            <person name="Safronova V."/>
            <person name="Willems A."/>
        </authorList>
    </citation>
    <scope>NUCLEOTIDE SEQUENCE [LARGE SCALE GENOMIC DNA]</scope>
    <source>
        <strain evidence="2">STM 196</strain>
    </source>
</reference>
<sequence>MRQGKGPQPAGHSRLMRILRAGDHRQMPWKNGGGVTTEVAISSPDATVSNFDWRISMAKVPASGPFSAFANIERVLAVLDGEMLLTIGNDSAVFMGPASPAIAFPGDTPTSADVIGDVTDLNVMTRRGKFDAGVRRLDQAEVVAHADETFVLFRSDAETATGEVLGVDDVIQLSRFERLAFAIGPENAWLIEIRAI</sequence>
<dbReference type="PANTHER" id="PTHR37943">
    <property type="entry name" value="PROTEIN VES"/>
    <property type="match status" value="1"/>
</dbReference>
<evidence type="ECO:0000313" key="1">
    <source>
        <dbReference type="EMBL" id="PSH67647.1"/>
    </source>
</evidence>
<dbReference type="Proteomes" id="UP000241444">
    <property type="component" value="Unassembled WGS sequence"/>
</dbReference>
<dbReference type="InterPro" id="IPR011051">
    <property type="entry name" value="RmlC_Cupin_sf"/>
</dbReference>
<dbReference type="InterPro" id="IPR010282">
    <property type="entry name" value="Uncharacterised_HutD/Ves"/>
</dbReference>
<proteinExistence type="predicted"/>
<gene>
    <name evidence="1" type="ORF">CU102_17325</name>
</gene>